<evidence type="ECO:0000256" key="7">
    <source>
        <dbReference type="ARBA" id="ARBA00022946"/>
    </source>
</evidence>
<name>A0A4U5N1M4_STECR</name>
<dbReference type="GO" id="GO:0140078">
    <property type="term" value="F:class I DNA-(apurinic or apyrimidinic site) endonuclease activity"/>
    <property type="evidence" value="ECO:0007669"/>
    <property type="project" value="UniProtKB-EC"/>
</dbReference>
<evidence type="ECO:0000256" key="12">
    <source>
        <dbReference type="ARBA" id="ARBA00023295"/>
    </source>
</evidence>
<evidence type="ECO:0000256" key="14">
    <source>
        <dbReference type="HAMAP-Rule" id="MF_03183"/>
    </source>
</evidence>
<keyword evidence="14" id="KW-0539">Nucleus</keyword>
<evidence type="ECO:0000256" key="6">
    <source>
        <dbReference type="ARBA" id="ARBA00022801"/>
    </source>
</evidence>
<dbReference type="Pfam" id="PF00633">
    <property type="entry name" value="HHH"/>
    <property type="match status" value="1"/>
</dbReference>
<gene>
    <name evidence="14" type="primary">NTH1</name>
    <name evidence="17" type="ORF">L596_017197</name>
</gene>
<comment type="caution">
    <text evidence="17">The sequence shown here is derived from an EMBL/GenBank/DDBJ whole genome shotgun (WGS) entry which is preliminary data.</text>
</comment>
<keyword evidence="5 14" id="KW-0227">DNA damage</keyword>
<evidence type="ECO:0000256" key="11">
    <source>
        <dbReference type="ARBA" id="ARBA00023239"/>
    </source>
</evidence>
<feature type="region of interest" description="Disordered" evidence="15">
    <location>
        <begin position="1"/>
        <end position="79"/>
    </location>
</feature>
<evidence type="ECO:0000256" key="1">
    <source>
        <dbReference type="ARBA" id="ARBA00001966"/>
    </source>
</evidence>
<dbReference type="Gene3D" id="1.10.340.30">
    <property type="entry name" value="Hypothetical protein, domain 2"/>
    <property type="match status" value="1"/>
</dbReference>
<dbReference type="EC" id="4.2.99.18" evidence="14"/>
<evidence type="ECO:0000256" key="15">
    <source>
        <dbReference type="SAM" id="MobiDB-lite"/>
    </source>
</evidence>
<keyword evidence="8" id="KW-0408">Iron</keyword>
<dbReference type="InterPro" id="IPR023170">
    <property type="entry name" value="HhH_base_excis_C"/>
</dbReference>
<dbReference type="FunFam" id="1.10.1670.10:FF:000003">
    <property type="entry name" value="Endonuclease III homolog"/>
    <property type="match status" value="1"/>
</dbReference>
<dbReference type="PANTHER" id="PTHR43286:SF1">
    <property type="entry name" value="ENDONUCLEASE III-LIKE PROTEIN 1"/>
    <property type="match status" value="1"/>
</dbReference>
<dbReference type="PROSITE" id="PS00764">
    <property type="entry name" value="ENDONUCLEASE_III_1"/>
    <property type="match status" value="1"/>
</dbReference>
<comment type="subcellular location">
    <subcellularLocation>
        <location evidence="14">Nucleus</location>
    </subcellularLocation>
    <subcellularLocation>
        <location evidence="14">Mitochondrion</location>
    </subcellularLocation>
</comment>
<keyword evidence="3" id="KW-0004">4Fe-4S</keyword>
<dbReference type="OrthoDB" id="2099276at2759"/>
<dbReference type="SUPFAM" id="SSF48150">
    <property type="entry name" value="DNA-glycosylase"/>
    <property type="match status" value="1"/>
</dbReference>
<keyword evidence="14" id="KW-0496">Mitochondrion</keyword>
<keyword evidence="11 14" id="KW-0456">Lyase</keyword>
<dbReference type="PROSITE" id="PS01155">
    <property type="entry name" value="ENDONUCLEASE_III_2"/>
    <property type="match status" value="1"/>
</dbReference>
<keyword evidence="7" id="KW-0809">Transit peptide</keyword>
<keyword evidence="6 14" id="KW-0378">Hydrolase</keyword>
<evidence type="ECO:0000256" key="13">
    <source>
        <dbReference type="ARBA" id="ARBA00044632"/>
    </source>
</evidence>
<comment type="catalytic activity">
    <reaction evidence="13 14">
        <text>2'-deoxyribonucleotide-(2'-deoxyribose 5'-phosphate)-2'-deoxyribonucleotide-DNA = a 3'-end 2'-deoxyribonucleotide-(2,3-dehydro-2,3-deoxyribose 5'-phosphate)-DNA + a 5'-end 5'-phospho-2'-deoxyribonucleoside-DNA + H(+)</text>
        <dbReference type="Rhea" id="RHEA:66592"/>
        <dbReference type="Rhea" id="RHEA-COMP:13180"/>
        <dbReference type="Rhea" id="RHEA-COMP:16897"/>
        <dbReference type="Rhea" id="RHEA-COMP:17067"/>
        <dbReference type="ChEBI" id="CHEBI:15378"/>
        <dbReference type="ChEBI" id="CHEBI:136412"/>
        <dbReference type="ChEBI" id="CHEBI:157695"/>
        <dbReference type="ChEBI" id="CHEBI:167181"/>
        <dbReference type="EC" id="4.2.99.18"/>
    </reaction>
</comment>
<evidence type="ECO:0000313" key="18">
    <source>
        <dbReference type="Proteomes" id="UP000298663"/>
    </source>
</evidence>
<keyword evidence="9" id="KW-0411">Iron-sulfur</keyword>
<evidence type="ECO:0000256" key="5">
    <source>
        <dbReference type="ARBA" id="ARBA00022763"/>
    </source>
</evidence>
<dbReference type="GO" id="GO:0046872">
    <property type="term" value="F:metal ion binding"/>
    <property type="evidence" value="ECO:0007669"/>
    <property type="project" value="UniProtKB-KW"/>
</dbReference>
<comment type="similarity">
    <text evidence="2 14">Belongs to the Nth/MutY family.</text>
</comment>
<dbReference type="STRING" id="34508.A0A4U5N1M4"/>
<dbReference type="GO" id="GO:0006285">
    <property type="term" value="P:base-excision repair, AP site formation"/>
    <property type="evidence" value="ECO:0007669"/>
    <property type="project" value="UniProtKB-UniRule"/>
</dbReference>
<keyword evidence="18" id="KW-1185">Reference proteome</keyword>
<keyword evidence="10 14" id="KW-0234">DNA repair</keyword>
<comment type="function">
    <text evidence="14">Bifunctional DNA N-glycosylase with associated apurinic/apyrimidinic (AP) lyase function that catalyzes the first step in base excision repair (BER), the primary repair pathway for the repair of oxidative DNA damage. The DNA N-glycosylase activity releases the damaged DNA base from DNA by cleaving the N-glycosidic bond, leaving an AP site. The AP lyase activity cleaves the phosphodiester bond 3' to the AP site by a beta-elimination. Primarily recognizes and repairs oxidative base damage of pyrimidines.</text>
</comment>
<dbReference type="EMBL" id="AZBU02000005">
    <property type="protein sequence ID" value="TKR75983.1"/>
    <property type="molecule type" value="Genomic_DNA"/>
</dbReference>
<proteinExistence type="inferred from homology"/>
<dbReference type="InterPro" id="IPR011257">
    <property type="entry name" value="DNA_glycosylase"/>
</dbReference>
<dbReference type="InterPro" id="IPR003265">
    <property type="entry name" value="HhH-GPD_domain"/>
</dbReference>
<dbReference type="Proteomes" id="UP000298663">
    <property type="component" value="Unassembled WGS sequence"/>
</dbReference>
<comment type="cofactor">
    <cofactor evidence="1">
        <name>[4Fe-4S] cluster</name>
        <dbReference type="ChEBI" id="CHEBI:49883"/>
    </cofactor>
</comment>
<feature type="compositionally biased region" description="Basic and acidic residues" evidence="15">
    <location>
        <begin position="61"/>
        <end position="79"/>
    </location>
</feature>
<dbReference type="GO" id="GO:0051539">
    <property type="term" value="F:4 iron, 4 sulfur cluster binding"/>
    <property type="evidence" value="ECO:0007669"/>
    <property type="project" value="UniProtKB-KW"/>
</dbReference>
<evidence type="ECO:0000259" key="16">
    <source>
        <dbReference type="SMART" id="SM00478"/>
    </source>
</evidence>
<dbReference type="HAMAP" id="MF_03183">
    <property type="entry name" value="Endonuclease_III_Nth"/>
    <property type="match status" value="1"/>
</dbReference>
<dbReference type="FunFam" id="1.10.340.30:FF:000005">
    <property type="entry name" value="Endonuclease III-like protein 1"/>
    <property type="match status" value="1"/>
</dbReference>
<dbReference type="GO" id="GO:0003677">
    <property type="term" value="F:DNA binding"/>
    <property type="evidence" value="ECO:0007669"/>
    <property type="project" value="UniProtKB-UniRule"/>
</dbReference>
<dbReference type="PANTHER" id="PTHR43286">
    <property type="entry name" value="ENDONUCLEASE III-LIKE PROTEIN 1"/>
    <property type="match status" value="1"/>
</dbReference>
<dbReference type="InterPro" id="IPR004035">
    <property type="entry name" value="Endouclease-III_FeS-bd_BS"/>
</dbReference>
<reference evidence="17 18" key="2">
    <citation type="journal article" date="2019" name="G3 (Bethesda)">
        <title>Hybrid Assembly of the Genome of the Entomopathogenic Nematode Steinernema carpocapsae Identifies the X-Chromosome.</title>
        <authorList>
            <person name="Serra L."/>
            <person name="Macchietto M."/>
            <person name="Macias-Munoz A."/>
            <person name="McGill C.J."/>
            <person name="Rodriguez I.M."/>
            <person name="Rodriguez B."/>
            <person name="Murad R."/>
            <person name="Mortazavi A."/>
        </authorList>
    </citation>
    <scope>NUCLEOTIDE SEQUENCE [LARGE SCALE GENOMIC DNA]</scope>
    <source>
        <strain evidence="17 18">ALL</strain>
    </source>
</reference>
<keyword evidence="12 14" id="KW-0326">Glycosidase</keyword>
<reference evidence="17 18" key="1">
    <citation type="journal article" date="2015" name="Genome Biol.">
        <title>Comparative genomics of Steinernema reveals deeply conserved gene regulatory networks.</title>
        <authorList>
            <person name="Dillman A.R."/>
            <person name="Macchietto M."/>
            <person name="Porter C.F."/>
            <person name="Rogers A."/>
            <person name="Williams B."/>
            <person name="Antoshechkin I."/>
            <person name="Lee M.M."/>
            <person name="Goodwin Z."/>
            <person name="Lu X."/>
            <person name="Lewis E.E."/>
            <person name="Goodrich-Blair H."/>
            <person name="Stock S.P."/>
            <person name="Adams B.J."/>
            <person name="Sternberg P.W."/>
            <person name="Mortazavi A."/>
        </authorList>
    </citation>
    <scope>NUCLEOTIDE SEQUENCE [LARGE SCALE GENOMIC DNA]</scope>
    <source>
        <strain evidence="17 18">ALL</strain>
    </source>
</reference>
<dbReference type="GO" id="GO:0005634">
    <property type="term" value="C:nucleus"/>
    <property type="evidence" value="ECO:0007669"/>
    <property type="project" value="UniProtKB-SubCell"/>
</dbReference>
<evidence type="ECO:0000256" key="9">
    <source>
        <dbReference type="ARBA" id="ARBA00023014"/>
    </source>
</evidence>
<protein>
    <recommendedName>
        <fullName evidence="14">Endonuclease III homolog</fullName>
        <ecNumber evidence="14">3.2.2.-</ecNumber>
        <ecNumber evidence="14">4.2.99.18</ecNumber>
    </recommendedName>
    <alternativeName>
        <fullName evidence="14">Bifunctional DNA N-glycosylase/DNA-(apurinic or apyrimidinic site) lyase</fullName>
        <shortName evidence="14">DNA glycosylase/AP lyase</shortName>
    </alternativeName>
</protein>
<keyword evidence="4" id="KW-0479">Metal-binding</keyword>
<evidence type="ECO:0000313" key="17">
    <source>
        <dbReference type="EMBL" id="TKR75983.1"/>
    </source>
</evidence>
<dbReference type="SMART" id="SM00478">
    <property type="entry name" value="ENDO3c"/>
    <property type="match status" value="1"/>
</dbReference>
<dbReference type="InterPro" id="IPR004036">
    <property type="entry name" value="Endonuclease-III-like_CS2"/>
</dbReference>
<evidence type="ECO:0000256" key="4">
    <source>
        <dbReference type="ARBA" id="ARBA00022723"/>
    </source>
</evidence>
<dbReference type="Pfam" id="PF00730">
    <property type="entry name" value="HhH-GPD"/>
    <property type="match status" value="1"/>
</dbReference>
<dbReference type="GO" id="GO:0000703">
    <property type="term" value="F:oxidized pyrimidine nucleobase lesion DNA N-glycosylase activity"/>
    <property type="evidence" value="ECO:0007669"/>
    <property type="project" value="UniProtKB-UniRule"/>
</dbReference>
<dbReference type="InterPro" id="IPR000445">
    <property type="entry name" value="HhH_motif"/>
</dbReference>
<sequence>MAGRRITRRAAAALDQETSNGPTETKRTKKRAEIPEAKVAKEKKKVVKQKKTDPGPSSQVKDIEDTVEKKQEDKMTSRLSERALQQWENIKKMRETGDAPVDVMGCHMLADPLAEPKTDVGRFQCLLALMLSSQTRDQITAAAMHRLRDNGCNIENILAYPEAELGKMLCPVGMYKKKAQYIQKTAKILQEKYENDIPTSAKEMCDLPGVGPKMAHLLMQIAWDKTEGIGVDTHVHRIVNRLSWIKTSTPEQTRVKLEEILPRNEWAPINKLLVGFGQQQCLPVKPKCLDCLNKDICPASTAKTRKPAKAES</sequence>
<dbReference type="InterPro" id="IPR030841">
    <property type="entry name" value="NTH1"/>
</dbReference>
<dbReference type="CDD" id="cd00056">
    <property type="entry name" value="ENDO3c"/>
    <property type="match status" value="1"/>
</dbReference>
<dbReference type="EC" id="3.2.2.-" evidence="14"/>
<dbReference type="AlphaFoldDB" id="A0A4U5N1M4"/>
<dbReference type="GO" id="GO:0006289">
    <property type="term" value="P:nucleotide-excision repair"/>
    <property type="evidence" value="ECO:0007669"/>
    <property type="project" value="TreeGrafter"/>
</dbReference>
<evidence type="ECO:0000256" key="2">
    <source>
        <dbReference type="ARBA" id="ARBA00008343"/>
    </source>
</evidence>
<feature type="domain" description="HhH-GPD" evidence="16">
    <location>
        <begin position="131"/>
        <end position="279"/>
    </location>
</feature>
<dbReference type="GO" id="GO:0005739">
    <property type="term" value="C:mitochondrion"/>
    <property type="evidence" value="ECO:0007669"/>
    <property type="project" value="UniProtKB-SubCell"/>
</dbReference>
<organism evidence="17 18">
    <name type="scientific">Steinernema carpocapsae</name>
    <name type="common">Entomopathogenic nematode</name>
    <dbReference type="NCBI Taxonomy" id="34508"/>
    <lineage>
        <taxon>Eukaryota</taxon>
        <taxon>Metazoa</taxon>
        <taxon>Ecdysozoa</taxon>
        <taxon>Nematoda</taxon>
        <taxon>Chromadorea</taxon>
        <taxon>Rhabditida</taxon>
        <taxon>Tylenchina</taxon>
        <taxon>Panagrolaimomorpha</taxon>
        <taxon>Strongyloidoidea</taxon>
        <taxon>Steinernematidae</taxon>
        <taxon>Steinernema</taxon>
    </lineage>
</organism>
<accession>A0A4U5N1M4</accession>
<dbReference type="Gene3D" id="1.10.1670.10">
    <property type="entry name" value="Helix-hairpin-Helix base-excision DNA repair enzymes (C-terminal)"/>
    <property type="match status" value="1"/>
</dbReference>
<evidence type="ECO:0000256" key="8">
    <source>
        <dbReference type="ARBA" id="ARBA00023004"/>
    </source>
</evidence>
<feature type="compositionally biased region" description="Basic and acidic residues" evidence="15">
    <location>
        <begin position="31"/>
        <end position="40"/>
    </location>
</feature>
<evidence type="ECO:0000256" key="10">
    <source>
        <dbReference type="ARBA" id="ARBA00023204"/>
    </source>
</evidence>
<comment type="caution">
    <text evidence="14">Lacks conserved residue(s) required for the propagation of feature annotation.</text>
</comment>
<evidence type="ECO:0000256" key="3">
    <source>
        <dbReference type="ARBA" id="ARBA00022485"/>
    </source>
</evidence>